<dbReference type="EMBL" id="JANPWB010000014">
    <property type="protein sequence ID" value="KAJ1095518.1"/>
    <property type="molecule type" value="Genomic_DNA"/>
</dbReference>
<dbReference type="AlphaFoldDB" id="A0AAV7M356"/>
<evidence type="ECO:0000313" key="3">
    <source>
        <dbReference type="Proteomes" id="UP001066276"/>
    </source>
</evidence>
<gene>
    <name evidence="2" type="ORF">NDU88_000680</name>
</gene>
<reference evidence="2" key="1">
    <citation type="journal article" date="2022" name="bioRxiv">
        <title>Sequencing and chromosome-scale assembly of the giantPleurodeles waltlgenome.</title>
        <authorList>
            <person name="Brown T."/>
            <person name="Elewa A."/>
            <person name="Iarovenko S."/>
            <person name="Subramanian E."/>
            <person name="Araus A.J."/>
            <person name="Petzold A."/>
            <person name="Susuki M."/>
            <person name="Suzuki K.-i.T."/>
            <person name="Hayashi T."/>
            <person name="Toyoda A."/>
            <person name="Oliveira C."/>
            <person name="Osipova E."/>
            <person name="Leigh N.D."/>
            <person name="Simon A."/>
            <person name="Yun M.H."/>
        </authorList>
    </citation>
    <scope>NUCLEOTIDE SEQUENCE</scope>
    <source>
        <strain evidence="2">20211129_DDA</strain>
        <tissue evidence="2">Liver</tissue>
    </source>
</reference>
<accession>A0AAV7M356</accession>
<name>A0AAV7M356_PLEWA</name>
<dbReference type="Proteomes" id="UP001066276">
    <property type="component" value="Chromosome 10"/>
</dbReference>
<evidence type="ECO:0000256" key="1">
    <source>
        <dbReference type="SAM" id="MobiDB-lite"/>
    </source>
</evidence>
<evidence type="ECO:0000313" key="2">
    <source>
        <dbReference type="EMBL" id="KAJ1095518.1"/>
    </source>
</evidence>
<comment type="caution">
    <text evidence="2">The sequence shown here is derived from an EMBL/GenBank/DDBJ whole genome shotgun (WGS) entry which is preliminary data.</text>
</comment>
<protein>
    <submittedName>
        <fullName evidence="2">Uncharacterized protein</fullName>
    </submittedName>
</protein>
<proteinExistence type="predicted"/>
<sequence length="86" mass="9114">MAVRGSESPMAAQQAAPPWGIPRAAENRRETAGFPGLTAAKPPRSECPAGHRQPVGGAPASPAVLDRRGRNDPQSVQYKKCNQLLE</sequence>
<keyword evidence="3" id="KW-1185">Reference proteome</keyword>
<organism evidence="2 3">
    <name type="scientific">Pleurodeles waltl</name>
    <name type="common">Iberian ribbed newt</name>
    <dbReference type="NCBI Taxonomy" id="8319"/>
    <lineage>
        <taxon>Eukaryota</taxon>
        <taxon>Metazoa</taxon>
        <taxon>Chordata</taxon>
        <taxon>Craniata</taxon>
        <taxon>Vertebrata</taxon>
        <taxon>Euteleostomi</taxon>
        <taxon>Amphibia</taxon>
        <taxon>Batrachia</taxon>
        <taxon>Caudata</taxon>
        <taxon>Salamandroidea</taxon>
        <taxon>Salamandridae</taxon>
        <taxon>Pleurodelinae</taxon>
        <taxon>Pleurodeles</taxon>
    </lineage>
</organism>
<feature type="region of interest" description="Disordered" evidence="1">
    <location>
        <begin position="1"/>
        <end position="86"/>
    </location>
</feature>